<dbReference type="EMBL" id="SHNN01000001">
    <property type="protein sequence ID" value="MCX2980253.1"/>
    <property type="molecule type" value="Genomic_DNA"/>
</dbReference>
<dbReference type="Proteomes" id="UP001143362">
    <property type="component" value="Unassembled WGS sequence"/>
</dbReference>
<proteinExistence type="predicted"/>
<evidence type="ECO:0000313" key="2">
    <source>
        <dbReference type="Proteomes" id="UP001143362"/>
    </source>
</evidence>
<accession>A0ABT3TDA4</accession>
<reference evidence="1" key="1">
    <citation type="submission" date="2019-02" db="EMBL/GenBank/DDBJ databases">
        <authorList>
            <person name="Li S.-H."/>
        </authorList>
    </citation>
    <scope>NUCLEOTIDE SEQUENCE</scope>
    <source>
        <strain evidence="1">IMCC14734</strain>
    </source>
</reference>
<keyword evidence="2" id="KW-1185">Reference proteome</keyword>
<sequence length="244" mass="27417">MFKQSIARAQSGVSSVRKLTALFITAIAFAAISTLSVQSGDAPEVSHDGLHLDTDSKVALLYTKPDADFSVYERFLMLDAYVAFKKNWERDTKVAGRRIPKKDIEKIKVEAAELLYETFREELDEEGGYEFVTEADDNVMIMRPALIDLQITAPDIKSAGRVTQYVASAGSATLYLELYDSVSGEIIARIVDRRNMQDYGYARWANSVTNRADAKRMFKRWADLLRQGMDEQRSEAGLPPIKAK</sequence>
<name>A0ABT3TDA4_9GAMM</name>
<protein>
    <submittedName>
        <fullName evidence="1">DUF3313 family protein</fullName>
    </submittedName>
</protein>
<dbReference type="Pfam" id="PF11769">
    <property type="entry name" value="DUF3313"/>
    <property type="match status" value="1"/>
</dbReference>
<dbReference type="RefSeq" id="WP_279244232.1">
    <property type="nucleotide sequence ID" value="NZ_SHNN01000001.1"/>
</dbReference>
<organism evidence="1 2">
    <name type="scientific">Candidatus Litorirhabdus singularis</name>
    <dbReference type="NCBI Taxonomy" id="2518993"/>
    <lineage>
        <taxon>Bacteria</taxon>
        <taxon>Pseudomonadati</taxon>
        <taxon>Pseudomonadota</taxon>
        <taxon>Gammaproteobacteria</taxon>
        <taxon>Cellvibrionales</taxon>
        <taxon>Halieaceae</taxon>
        <taxon>Candidatus Litorirhabdus</taxon>
    </lineage>
</organism>
<dbReference type="InterPro" id="IPR021747">
    <property type="entry name" value="DUF3313"/>
</dbReference>
<evidence type="ECO:0000313" key="1">
    <source>
        <dbReference type="EMBL" id="MCX2980253.1"/>
    </source>
</evidence>
<gene>
    <name evidence="1" type="ORF">EYC98_05145</name>
</gene>
<comment type="caution">
    <text evidence="1">The sequence shown here is derived from an EMBL/GenBank/DDBJ whole genome shotgun (WGS) entry which is preliminary data.</text>
</comment>